<gene>
    <name evidence="1" type="ORF">EVA_20236</name>
</gene>
<dbReference type="InterPro" id="IPR026444">
    <property type="entry name" value="Secre_tail"/>
</dbReference>
<name>J9FWE7_9ZZZZ</name>
<organism evidence="1">
    <name type="scientific">gut metagenome</name>
    <dbReference type="NCBI Taxonomy" id="749906"/>
    <lineage>
        <taxon>unclassified sequences</taxon>
        <taxon>metagenomes</taxon>
        <taxon>organismal metagenomes</taxon>
    </lineage>
</organism>
<dbReference type="AlphaFoldDB" id="J9FWE7"/>
<reference evidence="1" key="1">
    <citation type="journal article" date="2012" name="PLoS ONE">
        <title>Gene sets for utilization of primary and secondary nutrition supplies in the distal gut of endangered iberian lynx.</title>
        <authorList>
            <person name="Alcaide M."/>
            <person name="Messina E."/>
            <person name="Richter M."/>
            <person name="Bargiela R."/>
            <person name="Peplies J."/>
            <person name="Huws S.A."/>
            <person name="Newbold C.J."/>
            <person name="Golyshin P.N."/>
            <person name="Simon M.A."/>
            <person name="Lopez G."/>
            <person name="Yakimov M.M."/>
            <person name="Ferrer M."/>
        </authorList>
    </citation>
    <scope>NUCLEOTIDE SEQUENCE</scope>
</reference>
<accession>J9FWE7</accession>
<dbReference type="InterPro" id="IPR013783">
    <property type="entry name" value="Ig-like_fold"/>
</dbReference>
<protein>
    <submittedName>
        <fullName evidence="1">Uncharacterized protein</fullName>
    </submittedName>
</protein>
<proteinExistence type="predicted"/>
<evidence type="ECO:0000313" key="1">
    <source>
        <dbReference type="EMBL" id="EJW91659.1"/>
    </source>
</evidence>
<comment type="caution">
    <text evidence="1">The sequence shown here is derived from an EMBL/GenBank/DDBJ whole genome shotgun (WGS) entry which is preliminary data.</text>
</comment>
<sequence>MTFGDWYDAGADLGIDTDNLPTKIEDRYYDKNGNLARVTEGTFMLGDSETTRVEVEKFGDIKLDTYRSYLYDQNNRLTHVTERKYKALNGWYYSWAASDTIQTYTYNEEGKMSGQSNQNYRFEYIWEGNHIAIEKKYNKYSGKISSTTHYSNFVDDERNLAQKVVEVSSYSKYYIENEYNEKGQLTKTTYYELAEPVTNEQGEIIDGTKGNPTKQIERTYDGEREVLTVTSNWNKKTEAFAQVSKKEVKLNEVRGGYETTNYSYSNGEWFKNGSTKVTVDAQYDTTTPVANISVEPCGPRANSVEVKFKVPQGAENIKKWNVYRNGSLLGEANLDQGSYTFEDKEVLNGTYDYYVLADTIGSKGEKFISNIVSQEYNTPLDTVSNIRIVESGKKTVGSITKPQTVYVYSLAWDAPKTSNTILGYNVYLNPSPYAKNPSPYNEQLITNPYVELELKDPDKLENIIQVEIVYRIGFAKTSKQVIKLDKNNNINENKITKVSKIVTFGDAMGGTAQTQATKEDVSYYDANNNVVMKVTNSYLYDDDPNTPEVEKPGDLVPTTYTVYDYDSQNRLVGERSRKYGFYSGYDQAWAEDFKQEASYAYDETTGKLIEMNDGSKIYRYEWEGDNIVKETVSVAGSDKALYTVAYSNFAASGKNLPQYGFSLSTDPSSDYNNIISEYEYDAQGRKTAQRNYKFGNNIERDENGVIIKADKGTPINEQLWIYEKDHLKTYLKNNWSSKNQELAPNTKKEYTVVSGGLREESYSYMNYGQYKGWTKNATYTETQNALLYGKTAPTDLKVTEVEGKVNGIRLEAKAPAKTYGEPVTYDVYKNGKKVGEATPDGAGNLTYEEEEVMNGTWHYFIKPSTPFGSIDVQTTNVVEKVFNTELLPAQNIAFPVNGINENGDYVLKVTWEAPQTDLKIKGYNIFTDIKSWTKNPTPVNGIEILPIDSTAYLFEWPKTTKKEKTVCVEVVYNIGKVKSENLPVSLQSIPVGIMTTETSQQLTFAGNRVYINGNYEQLDVFALNGAHLVQHTGTKEVDLGHLPVGVYVIKLKTAQGIESLKIVKK</sequence>
<dbReference type="NCBIfam" id="TIGR04183">
    <property type="entry name" value="Por_Secre_tail"/>
    <property type="match status" value="1"/>
</dbReference>
<dbReference type="Gene3D" id="2.60.40.10">
    <property type="entry name" value="Immunoglobulins"/>
    <property type="match status" value="1"/>
</dbReference>
<dbReference type="EMBL" id="AMCI01008041">
    <property type="protein sequence ID" value="EJW91659.1"/>
    <property type="molecule type" value="Genomic_DNA"/>
</dbReference>